<organism evidence="1 2">
    <name type="scientific">Cymbomonas tetramitiformis</name>
    <dbReference type="NCBI Taxonomy" id="36881"/>
    <lineage>
        <taxon>Eukaryota</taxon>
        <taxon>Viridiplantae</taxon>
        <taxon>Chlorophyta</taxon>
        <taxon>Pyramimonadophyceae</taxon>
        <taxon>Pyramimonadales</taxon>
        <taxon>Pyramimonadaceae</taxon>
        <taxon>Cymbomonas</taxon>
    </lineage>
</organism>
<comment type="caution">
    <text evidence="1">The sequence shown here is derived from an EMBL/GenBank/DDBJ whole genome shotgun (WGS) entry which is preliminary data.</text>
</comment>
<gene>
    <name evidence="1" type="ORF">CYMTET_2979</name>
</gene>
<dbReference type="AlphaFoldDB" id="A0AAE0LM06"/>
<keyword evidence="2" id="KW-1185">Reference proteome</keyword>
<evidence type="ECO:0000313" key="2">
    <source>
        <dbReference type="Proteomes" id="UP001190700"/>
    </source>
</evidence>
<name>A0AAE0LM06_9CHLO</name>
<accession>A0AAE0LM06</accession>
<evidence type="ECO:0000313" key="1">
    <source>
        <dbReference type="EMBL" id="KAK3289594.1"/>
    </source>
</evidence>
<protein>
    <submittedName>
        <fullName evidence="1">Uncharacterized protein</fullName>
    </submittedName>
</protein>
<dbReference type="Proteomes" id="UP001190700">
    <property type="component" value="Unassembled WGS sequence"/>
</dbReference>
<sequence length="147" mass="15885">MCHDGEPITWQTFIWHLSLESKRGTANGSNICLVHPSSTNLKRHVDDVTPTQDMEEFSRRLRAGGRQLLGYTMGSDSCASRGCSAITSSLDDCTSAYNSATGNSLTASSQSAHNRPYGCYFKSAGTKLVFNTDTAGSGYTNHTQPHS</sequence>
<proteinExistence type="predicted"/>
<dbReference type="EMBL" id="LGRX02000089">
    <property type="protein sequence ID" value="KAK3289594.1"/>
    <property type="molecule type" value="Genomic_DNA"/>
</dbReference>
<reference evidence="1 2" key="1">
    <citation type="journal article" date="2015" name="Genome Biol. Evol.">
        <title>Comparative Genomics of a Bacterivorous Green Alga Reveals Evolutionary Causalities and Consequences of Phago-Mixotrophic Mode of Nutrition.</title>
        <authorList>
            <person name="Burns J.A."/>
            <person name="Paasch A."/>
            <person name="Narechania A."/>
            <person name="Kim E."/>
        </authorList>
    </citation>
    <scope>NUCLEOTIDE SEQUENCE [LARGE SCALE GENOMIC DNA]</scope>
    <source>
        <strain evidence="1 2">PLY_AMNH</strain>
    </source>
</reference>